<dbReference type="AlphaFoldDB" id="A0A0C3BG15"/>
<dbReference type="EMBL" id="KN824284">
    <property type="protein sequence ID" value="KIM30426.1"/>
    <property type="molecule type" value="Genomic_DNA"/>
</dbReference>
<dbReference type="Pfam" id="PF08407">
    <property type="entry name" value="Chitin_synth_1N"/>
    <property type="match status" value="1"/>
</dbReference>
<dbReference type="InterPro" id="IPR004835">
    <property type="entry name" value="Chitin_synth"/>
</dbReference>
<evidence type="ECO:0000256" key="4">
    <source>
        <dbReference type="ARBA" id="ARBA00022692"/>
    </source>
</evidence>
<evidence type="ECO:0000313" key="14">
    <source>
        <dbReference type="Proteomes" id="UP000054097"/>
    </source>
</evidence>
<evidence type="ECO:0000259" key="12">
    <source>
        <dbReference type="Pfam" id="PF08407"/>
    </source>
</evidence>
<feature type="transmembrane region" description="Helical" evidence="11">
    <location>
        <begin position="886"/>
        <end position="903"/>
    </location>
</feature>
<reference evidence="13 14" key="1">
    <citation type="submission" date="2014-04" db="EMBL/GenBank/DDBJ databases">
        <authorList>
            <consortium name="DOE Joint Genome Institute"/>
            <person name="Kuo A."/>
            <person name="Zuccaro A."/>
            <person name="Kohler A."/>
            <person name="Nagy L.G."/>
            <person name="Floudas D."/>
            <person name="Copeland A."/>
            <person name="Barry K.W."/>
            <person name="Cichocki N."/>
            <person name="Veneault-Fourrey C."/>
            <person name="LaButti K."/>
            <person name="Lindquist E.A."/>
            <person name="Lipzen A."/>
            <person name="Lundell T."/>
            <person name="Morin E."/>
            <person name="Murat C."/>
            <person name="Sun H."/>
            <person name="Tunlid A."/>
            <person name="Henrissat B."/>
            <person name="Grigoriev I.V."/>
            <person name="Hibbett D.S."/>
            <person name="Martin F."/>
            <person name="Nordberg H.P."/>
            <person name="Cantor M.N."/>
            <person name="Hua S.X."/>
        </authorList>
    </citation>
    <scope>NUCLEOTIDE SEQUENCE [LARGE SCALE GENOMIC DNA]</scope>
    <source>
        <strain evidence="13 14">MAFF 305830</strain>
    </source>
</reference>
<evidence type="ECO:0000256" key="1">
    <source>
        <dbReference type="ARBA" id="ARBA00004141"/>
    </source>
</evidence>
<evidence type="ECO:0000313" key="13">
    <source>
        <dbReference type="EMBL" id="KIM30426.1"/>
    </source>
</evidence>
<proteinExistence type="predicted"/>
<dbReference type="OrthoDB" id="26569at2759"/>
<dbReference type="CDD" id="cd04190">
    <property type="entry name" value="Chitin_synth_C"/>
    <property type="match status" value="1"/>
</dbReference>
<protein>
    <recommendedName>
        <fullName evidence="2">chitin synthase</fullName>
        <ecNumber evidence="2">2.4.1.16</ecNumber>
    </recommendedName>
</protein>
<dbReference type="InterPro" id="IPR013616">
    <property type="entry name" value="Chitin_synth_N"/>
</dbReference>
<comment type="function">
    <text evidence="8">Polymerizes chitin, a structural polymer of the cell wall and septum, by transferring the sugar moiety of UDP-GlcNAc to the non-reducing end of the growing chitin polymer.</text>
</comment>
<dbReference type="GO" id="GO:0016020">
    <property type="term" value="C:membrane"/>
    <property type="evidence" value="ECO:0007669"/>
    <property type="project" value="UniProtKB-SubCell"/>
</dbReference>
<name>A0A0C3BG15_SERVB</name>
<gene>
    <name evidence="13" type="ORF">M408DRAFT_328026</name>
</gene>
<feature type="region of interest" description="Disordered" evidence="10">
    <location>
        <begin position="1"/>
        <end position="124"/>
    </location>
</feature>
<dbReference type="GO" id="GO:0006031">
    <property type="term" value="P:chitin biosynthetic process"/>
    <property type="evidence" value="ECO:0007669"/>
    <property type="project" value="TreeGrafter"/>
</dbReference>
<keyword evidence="14" id="KW-1185">Reference proteome</keyword>
<keyword evidence="13" id="KW-0808">Transferase</keyword>
<feature type="domain" description="Chitin synthase N-terminal" evidence="12">
    <location>
        <begin position="325"/>
        <end position="389"/>
    </location>
</feature>
<organism evidence="13 14">
    <name type="scientific">Serendipita vermifera MAFF 305830</name>
    <dbReference type="NCBI Taxonomy" id="933852"/>
    <lineage>
        <taxon>Eukaryota</taxon>
        <taxon>Fungi</taxon>
        <taxon>Dikarya</taxon>
        <taxon>Basidiomycota</taxon>
        <taxon>Agaricomycotina</taxon>
        <taxon>Agaricomycetes</taxon>
        <taxon>Sebacinales</taxon>
        <taxon>Serendipitaceae</taxon>
        <taxon>Serendipita</taxon>
    </lineage>
</organism>
<evidence type="ECO:0000256" key="6">
    <source>
        <dbReference type="ARBA" id="ARBA00023136"/>
    </source>
</evidence>
<comment type="subcellular location">
    <subcellularLocation>
        <location evidence="1">Membrane</location>
        <topology evidence="1">Multi-pass membrane protein</topology>
    </subcellularLocation>
</comment>
<dbReference type="GO" id="GO:0030428">
    <property type="term" value="C:cell septum"/>
    <property type="evidence" value="ECO:0007669"/>
    <property type="project" value="TreeGrafter"/>
</dbReference>
<feature type="transmembrane region" description="Helical" evidence="11">
    <location>
        <begin position="855"/>
        <end position="874"/>
    </location>
</feature>
<feature type="transmembrane region" description="Helical" evidence="11">
    <location>
        <begin position="1027"/>
        <end position="1052"/>
    </location>
</feature>
<dbReference type="Proteomes" id="UP000054097">
    <property type="component" value="Unassembled WGS sequence"/>
</dbReference>
<accession>A0A0C3BG15</accession>
<dbReference type="GO" id="GO:0004100">
    <property type="term" value="F:chitin synthase activity"/>
    <property type="evidence" value="ECO:0007669"/>
    <property type="project" value="UniProtKB-EC"/>
</dbReference>
<dbReference type="STRING" id="933852.A0A0C3BG15"/>
<evidence type="ECO:0000256" key="7">
    <source>
        <dbReference type="ARBA" id="ARBA00023316"/>
    </source>
</evidence>
<keyword evidence="5 11" id="KW-1133">Transmembrane helix</keyword>
<evidence type="ECO:0000256" key="8">
    <source>
        <dbReference type="ARBA" id="ARBA00024009"/>
    </source>
</evidence>
<evidence type="ECO:0000256" key="10">
    <source>
        <dbReference type="SAM" id="MobiDB-lite"/>
    </source>
</evidence>
<feature type="transmembrane region" description="Helical" evidence="11">
    <location>
        <begin position="986"/>
        <end position="1007"/>
    </location>
</feature>
<feature type="transmembrane region" description="Helical" evidence="11">
    <location>
        <begin position="819"/>
        <end position="843"/>
    </location>
</feature>
<feature type="compositionally biased region" description="Basic and acidic residues" evidence="10">
    <location>
        <begin position="29"/>
        <end position="39"/>
    </location>
</feature>
<keyword evidence="3" id="KW-0328">Glycosyltransferase</keyword>
<dbReference type="GO" id="GO:0071555">
    <property type="term" value="P:cell wall organization"/>
    <property type="evidence" value="ECO:0007669"/>
    <property type="project" value="UniProtKB-KW"/>
</dbReference>
<evidence type="ECO:0000256" key="5">
    <source>
        <dbReference type="ARBA" id="ARBA00022989"/>
    </source>
</evidence>
<feature type="compositionally biased region" description="Polar residues" evidence="10">
    <location>
        <begin position="73"/>
        <end position="96"/>
    </location>
</feature>
<sequence>MQRTYSPVHSDSDSDSDNNDATPVRRFRLTRDGHARAATDEPVSPISPSRGGQNGQDDLDRAMREFYAGPTRGLTTNTNATSARPASYIASPTPQRHGSVSSSEHSLHSESHSRSNSSQHTFVEEPQVQAAPWANNPQPTLPQQQSYMQYPNTQPRHAHTLPPIPTSSPLLPQHTTSTFAPPHTSFNRPFSSASGPQIVPVQPWTHSRTSSAASGWAPNSAYGNPAAAAHLAAAQIQPTGLRNSYLSHTVTGSSEDCSEEEVEEELEVDQFHGQQQFNEKPFGGWNAAKMKMMTPDSGDVFATPQPADTLHYGPAPVGAQARRLRTKKKIALTEGHLVLDLPVPSKLVLAYKGLPEMTKTRYTAITCDPDEFVRERFSLRQVEYGRQTELFIVITMYNENEVLFCRTLHGVMKNIAHLTARKQSKVWGAESWKKVVVCIVADGRRTVHPRVLDCLTALGVFQGEYMQGHIDDRRVNAHMFEYTCGFGIDADMHFKYPDKGIVPTQIIFLMKENNQKKINSHRWFFNAFAPILQPNICVLLDVGTRPAPKSIYALWKAFDRNSNVGGACGEIAAYKGPLWRGLLNPLVATQNYEYKMSNILDKPCESVFGYISVLPGAFSAYRYIALQDNKVTGRGPLASYFKGEVLHGPGHESDIFTSNMYLAEDRILSFELVAKVNSDWILKYVKGAVGETDVPDRLDELIMQRRRWLNGSFFAACYSLAHIGQVMRSGHSVARKAWLAVEAVYNAINLIFAWFAIGNYCLFFVILTSSMEDPVFKFPREIIHFVNLAVQYILATIVMACFLFSMGNRPKAAPWKYNTATGILAVLTGYMVACGVLCAVQAVRQVSTSVIHRNMVFSLIVTYGAWLLSAVLALDPWHLITCMLQYTLLSPLYLVVLNIYAFANLDDITWGTKGTDREVPSDLGNVVQDNNHKVDLEIEPEAPNDLYVEALENIRTRKPLPRNPGGLSEGEKDLIRRDYYANLRTNLLLAWALSNSLLVVCILSGVSAQDTFGNTPAGAKTRAYMTFVLAFVAITNIIRFVGSTLYTLLVAITG</sequence>
<dbReference type="HOGENOM" id="CLU_004760_2_1_1"/>
<evidence type="ECO:0000256" key="11">
    <source>
        <dbReference type="SAM" id="Phobius"/>
    </source>
</evidence>
<reference evidence="14" key="2">
    <citation type="submission" date="2015-01" db="EMBL/GenBank/DDBJ databases">
        <title>Evolutionary Origins and Diversification of the Mycorrhizal Mutualists.</title>
        <authorList>
            <consortium name="DOE Joint Genome Institute"/>
            <consortium name="Mycorrhizal Genomics Consortium"/>
            <person name="Kohler A."/>
            <person name="Kuo A."/>
            <person name="Nagy L.G."/>
            <person name="Floudas D."/>
            <person name="Copeland A."/>
            <person name="Barry K.W."/>
            <person name="Cichocki N."/>
            <person name="Veneault-Fourrey C."/>
            <person name="LaButti K."/>
            <person name="Lindquist E.A."/>
            <person name="Lipzen A."/>
            <person name="Lundell T."/>
            <person name="Morin E."/>
            <person name="Murat C."/>
            <person name="Riley R."/>
            <person name="Ohm R."/>
            <person name="Sun H."/>
            <person name="Tunlid A."/>
            <person name="Henrissat B."/>
            <person name="Grigoriev I.V."/>
            <person name="Hibbett D.S."/>
            <person name="Martin F."/>
        </authorList>
    </citation>
    <scope>NUCLEOTIDE SEQUENCE [LARGE SCALE GENOMIC DNA]</scope>
    <source>
        <strain evidence="14">MAFF 305830</strain>
    </source>
</reference>
<dbReference type="EC" id="2.4.1.16" evidence="2"/>
<keyword evidence="4 11" id="KW-0812">Transmembrane</keyword>
<dbReference type="Pfam" id="PF01644">
    <property type="entry name" value="Chitin_synth_1"/>
    <property type="match status" value="1"/>
</dbReference>
<dbReference type="InterPro" id="IPR029044">
    <property type="entry name" value="Nucleotide-diphossugar_trans"/>
</dbReference>
<feature type="transmembrane region" description="Helical" evidence="11">
    <location>
        <begin position="788"/>
        <end position="807"/>
    </location>
</feature>
<keyword evidence="7" id="KW-0961">Cell wall biogenesis/degradation</keyword>
<feature type="transmembrane region" description="Helical" evidence="11">
    <location>
        <begin position="747"/>
        <end position="767"/>
    </location>
</feature>
<dbReference type="PANTHER" id="PTHR22914">
    <property type="entry name" value="CHITIN SYNTHASE"/>
    <property type="match status" value="1"/>
</dbReference>
<comment type="catalytic activity">
    <reaction evidence="9">
        <text>[(1-&gt;4)-N-acetyl-beta-D-glucosaminyl](n) + UDP-N-acetyl-alpha-D-glucosamine = [(1-&gt;4)-N-acetyl-beta-D-glucosaminyl](n+1) + UDP + H(+)</text>
        <dbReference type="Rhea" id="RHEA:16637"/>
        <dbReference type="Rhea" id="RHEA-COMP:9593"/>
        <dbReference type="Rhea" id="RHEA-COMP:9595"/>
        <dbReference type="ChEBI" id="CHEBI:15378"/>
        <dbReference type="ChEBI" id="CHEBI:17029"/>
        <dbReference type="ChEBI" id="CHEBI:57705"/>
        <dbReference type="ChEBI" id="CHEBI:58223"/>
        <dbReference type="EC" id="2.4.1.16"/>
    </reaction>
</comment>
<evidence type="ECO:0000256" key="3">
    <source>
        <dbReference type="ARBA" id="ARBA00022676"/>
    </source>
</evidence>
<keyword evidence="6 11" id="KW-0472">Membrane</keyword>
<evidence type="ECO:0000256" key="9">
    <source>
        <dbReference type="ARBA" id="ARBA00048014"/>
    </source>
</evidence>
<dbReference type="SUPFAM" id="SSF53448">
    <property type="entry name" value="Nucleotide-diphospho-sugar transferases"/>
    <property type="match status" value="1"/>
</dbReference>
<dbReference type="PANTHER" id="PTHR22914:SF38">
    <property type="entry name" value="CHITIN SYNTHASE 2"/>
    <property type="match status" value="1"/>
</dbReference>
<evidence type="ECO:0000256" key="2">
    <source>
        <dbReference type="ARBA" id="ARBA00012543"/>
    </source>
</evidence>
<dbReference type="GO" id="GO:0071944">
    <property type="term" value="C:cell periphery"/>
    <property type="evidence" value="ECO:0007669"/>
    <property type="project" value="TreeGrafter"/>
</dbReference>